<evidence type="ECO:0000313" key="3">
    <source>
        <dbReference type="Proteomes" id="UP001642540"/>
    </source>
</evidence>
<dbReference type="Proteomes" id="UP001642540">
    <property type="component" value="Unassembled WGS sequence"/>
</dbReference>
<reference evidence="2 3" key="1">
    <citation type="submission" date="2024-08" db="EMBL/GenBank/DDBJ databases">
        <authorList>
            <person name="Cucini C."/>
            <person name="Frati F."/>
        </authorList>
    </citation>
    <scope>NUCLEOTIDE SEQUENCE [LARGE SCALE GENOMIC DNA]</scope>
</reference>
<keyword evidence="3" id="KW-1185">Reference proteome</keyword>
<organism evidence="2 3">
    <name type="scientific">Orchesella dallaii</name>
    <dbReference type="NCBI Taxonomy" id="48710"/>
    <lineage>
        <taxon>Eukaryota</taxon>
        <taxon>Metazoa</taxon>
        <taxon>Ecdysozoa</taxon>
        <taxon>Arthropoda</taxon>
        <taxon>Hexapoda</taxon>
        <taxon>Collembola</taxon>
        <taxon>Entomobryomorpha</taxon>
        <taxon>Entomobryoidea</taxon>
        <taxon>Orchesellidae</taxon>
        <taxon>Orchesellinae</taxon>
        <taxon>Orchesella</taxon>
    </lineage>
</organism>
<evidence type="ECO:0000313" key="2">
    <source>
        <dbReference type="EMBL" id="CAL8069504.1"/>
    </source>
</evidence>
<name>A0ABP1PJS9_9HEXA</name>
<feature type="compositionally biased region" description="Basic and acidic residues" evidence="1">
    <location>
        <begin position="196"/>
        <end position="211"/>
    </location>
</feature>
<feature type="region of interest" description="Disordered" evidence="1">
    <location>
        <begin position="177"/>
        <end position="211"/>
    </location>
</feature>
<evidence type="ECO:0000256" key="1">
    <source>
        <dbReference type="SAM" id="MobiDB-lite"/>
    </source>
</evidence>
<comment type="caution">
    <text evidence="2">The sequence shown here is derived from an EMBL/GenBank/DDBJ whole genome shotgun (WGS) entry which is preliminary data.</text>
</comment>
<dbReference type="EMBL" id="CAXLJM020000004">
    <property type="protein sequence ID" value="CAL8069504.1"/>
    <property type="molecule type" value="Genomic_DNA"/>
</dbReference>
<sequence>MDNGSNPPHSHYDPHSSPPPPHFIFTRCLGFLNETKSRILQTFTKPVSTFPHTPQNSQGIQSLNYPFQPISSSTSPNDECLSGDNNCGMVTITATLMETRPLDRLEEKVTDLENAVKNILDEVDTNSKGITNKVPVEGVQFEDLGKVLPTPESLEIRDRLPPSIYQEIIALYEDSLNETGTGGGGRDAATSTNAESDLKEPSSKNKERNVRCEVLKWDKD</sequence>
<proteinExistence type="predicted"/>
<protein>
    <submittedName>
        <fullName evidence="2">Uncharacterized protein</fullName>
    </submittedName>
</protein>
<gene>
    <name evidence="2" type="ORF">ODALV1_LOCUS802</name>
</gene>
<accession>A0ABP1PJS9</accession>